<evidence type="ECO:0000313" key="13">
    <source>
        <dbReference type="EMBL" id="AXS65427.1"/>
    </source>
</evidence>
<dbReference type="Pfam" id="PF00895">
    <property type="entry name" value="ATP-synt_8"/>
    <property type="match status" value="1"/>
</dbReference>
<comment type="subunit">
    <text evidence="3">F-type ATPases have 2 components, CF(1) - the catalytic core - and CF(0) - the membrane proton channel.</text>
</comment>
<evidence type="ECO:0000256" key="10">
    <source>
        <dbReference type="ARBA" id="ARBA00023128"/>
    </source>
</evidence>
<comment type="similarity">
    <text evidence="2 12">Belongs to the ATPase protein 8 family.</text>
</comment>
<keyword evidence="5 12" id="KW-0138">CF(0)</keyword>
<organism evidence="13">
    <name type="scientific">Bostrichoidea sp. 3 KM-2017</name>
    <dbReference type="NCBI Taxonomy" id="2219277"/>
    <lineage>
        <taxon>Eukaryota</taxon>
        <taxon>Metazoa</taxon>
        <taxon>Ecdysozoa</taxon>
        <taxon>Arthropoda</taxon>
        <taxon>Hexapoda</taxon>
        <taxon>Insecta</taxon>
        <taxon>Pterygota</taxon>
        <taxon>Neoptera</taxon>
        <taxon>Endopterygota</taxon>
        <taxon>Coleoptera</taxon>
        <taxon>Polyphaga</taxon>
        <taxon>Bostrichiformia</taxon>
    </lineage>
</organism>
<dbReference type="GO" id="GO:0045259">
    <property type="term" value="C:proton-transporting ATP synthase complex"/>
    <property type="evidence" value="ECO:0007669"/>
    <property type="project" value="UniProtKB-KW"/>
</dbReference>
<evidence type="ECO:0000256" key="9">
    <source>
        <dbReference type="ARBA" id="ARBA00023065"/>
    </source>
</evidence>
<name>A0A346RH80_9COLE</name>
<keyword evidence="8" id="KW-1133">Transmembrane helix</keyword>
<evidence type="ECO:0000256" key="11">
    <source>
        <dbReference type="ARBA" id="ARBA00023136"/>
    </source>
</evidence>
<accession>A0A346RH80</accession>
<evidence type="ECO:0000256" key="3">
    <source>
        <dbReference type="ARBA" id="ARBA00011291"/>
    </source>
</evidence>
<dbReference type="AlphaFoldDB" id="A0A346RH80"/>
<evidence type="ECO:0000256" key="5">
    <source>
        <dbReference type="ARBA" id="ARBA00022547"/>
    </source>
</evidence>
<keyword evidence="9 12" id="KW-0406">Ion transport</keyword>
<dbReference type="GO" id="GO:0031966">
    <property type="term" value="C:mitochondrial membrane"/>
    <property type="evidence" value="ECO:0007669"/>
    <property type="project" value="UniProtKB-SubCell"/>
</dbReference>
<dbReference type="EMBL" id="MG193400">
    <property type="protein sequence ID" value="AXS65427.1"/>
    <property type="molecule type" value="Genomic_DNA"/>
</dbReference>
<keyword evidence="11" id="KW-0472">Membrane</keyword>
<dbReference type="GO" id="GO:0015986">
    <property type="term" value="P:proton motive force-driven ATP synthesis"/>
    <property type="evidence" value="ECO:0007669"/>
    <property type="project" value="InterPro"/>
</dbReference>
<evidence type="ECO:0000256" key="2">
    <source>
        <dbReference type="ARBA" id="ARBA00008892"/>
    </source>
</evidence>
<keyword evidence="4 12" id="KW-0813">Transport</keyword>
<proteinExistence type="inferred from homology"/>
<keyword evidence="10 12" id="KW-0496">Mitochondrion</keyword>
<sequence length="51" mass="6260">MPQMAPMNWLTLFIMFSLFFLILNSMNYFNQLAKNSRKNIEKEKTSINWKW</sequence>
<geneLocation type="mitochondrion" evidence="13"/>
<comment type="subcellular location">
    <subcellularLocation>
        <location evidence="1 12">Mitochondrion membrane</location>
        <topology evidence="1 12">Single-pass membrane protein</topology>
    </subcellularLocation>
</comment>
<keyword evidence="6 12" id="KW-0812">Transmembrane</keyword>
<dbReference type="InterPro" id="IPR001421">
    <property type="entry name" value="ATP8_metazoa"/>
</dbReference>
<keyword evidence="7 12" id="KW-0375">Hydrogen ion transport</keyword>
<dbReference type="GO" id="GO:0015078">
    <property type="term" value="F:proton transmembrane transporter activity"/>
    <property type="evidence" value="ECO:0007669"/>
    <property type="project" value="InterPro"/>
</dbReference>
<gene>
    <name evidence="13" type="primary">atp8</name>
</gene>
<evidence type="ECO:0000256" key="4">
    <source>
        <dbReference type="ARBA" id="ARBA00022448"/>
    </source>
</evidence>
<evidence type="ECO:0000256" key="12">
    <source>
        <dbReference type="RuleBase" id="RU003661"/>
    </source>
</evidence>
<protein>
    <recommendedName>
        <fullName evidence="12">ATP synthase complex subunit 8</fullName>
    </recommendedName>
</protein>
<reference evidence="13" key="1">
    <citation type="journal article" date="2018" name="J. ISSAAS">
        <title>The contribution of mitochondrial metagenomics to large-scale data mining and phylogenetic analysis of Coleoptera.</title>
        <authorList>
            <person name="Miller K."/>
            <person name="Linard B."/>
            <person name="Motyka M."/>
            <person name="Bocek M."/>
            <person name="Vogler A.P."/>
        </authorList>
    </citation>
    <scope>NUCLEOTIDE SEQUENCE</scope>
</reference>
<evidence type="ECO:0000256" key="8">
    <source>
        <dbReference type="ARBA" id="ARBA00022989"/>
    </source>
</evidence>
<evidence type="ECO:0000256" key="7">
    <source>
        <dbReference type="ARBA" id="ARBA00022781"/>
    </source>
</evidence>
<evidence type="ECO:0000256" key="6">
    <source>
        <dbReference type="ARBA" id="ARBA00022692"/>
    </source>
</evidence>
<evidence type="ECO:0000256" key="1">
    <source>
        <dbReference type="ARBA" id="ARBA00004304"/>
    </source>
</evidence>